<protein>
    <submittedName>
        <fullName evidence="2">Uncharacterized protein</fullName>
    </submittedName>
</protein>
<keyword evidence="3" id="KW-1185">Reference proteome</keyword>
<comment type="caution">
    <text evidence="2">The sequence shown here is derived from an EMBL/GenBank/DDBJ whole genome shotgun (WGS) entry which is preliminary data.</text>
</comment>
<dbReference type="Proteomes" id="UP001498476">
    <property type="component" value="Unassembled WGS sequence"/>
</dbReference>
<feature type="region of interest" description="Disordered" evidence="1">
    <location>
        <begin position="1"/>
        <end position="36"/>
    </location>
</feature>
<dbReference type="EMBL" id="JAZAVJ010000397">
    <property type="protein sequence ID" value="KAK7397974.1"/>
    <property type="molecule type" value="Genomic_DNA"/>
</dbReference>
<reference evidence="2 3" key="1">
    <citation type="journal article" date="2025" name="Microbiol. Resour. Announc.">
        <title>Draft genome sequences for Neonectria magnoliae and Neonectria punicea, canker pathogens of Liriodendron tulipifera and Acer saccharum in West Virginia.</title>
        <authorList>
            <person name="Petronek H.M."/>
            <person name="Kasson M.T."/>
            <person name="Metheny A.M."/>
            <person name="Stauder C.M."/>
            <person name="Lovett B."/>
            <person name="Lynch S.C."/>
            <person name="Garnas J.R."/>
            <person name="Kasson L.R."/>
            <person name="Stajich J.E."/>
        </authorList>
    </citation>
    <scope>NUCLEOTIDE SEQUENCE [LARGE SCALE GENOMIC DNA]</scope>
    <source>
        <strain evidence="2 3">NRRL 64653</strain>
    </source>
</reference>
<feature type="region of interest" description="Disordered" evidence="1">
    <location>
        <begin position="77"/>
        <end position="104"/>
    </location>
</feature>
<name>A0ABR1GIH4_9HYPO</name>
<evidence type="ECO:0000256" key="1">
    <source>
        <dbReference type="SAM" id="MobiDB-lite"/>
    </source>
</evidence>
<organism evidence="2 3">
    <name type="scientific">Neonectria punicea</name>
    <dbReference type="NCBI Taxonomy" id="979145"/>
    <lineage>
        <taxon>Eukaryota</taxon>
        <taxon>Fungi</taxon>
        <taxon>Dikarya</taxon>
        <taxon>Ascomycota</taxon>
        <taxon>Pezizomycotina</taxon>
        <taxon>Sordariomycetes</taxon>
        <taxon>Hypocreomycetidae</taxon>
        <taxon>Hypocreales</taxon>
        <taxon>Nectriaceae</taxon>
        <taxon>Neonectria</taxon>
    </lineage>
</organism>
<sequence length="104" mass="10946">MASNRAQQGSVPGHNAEVTKPAEPQTVSRARGERYRHDNIIARISATESPDFVHQGAGGTSVGDVLLQDLERAMGTDAAPHAFATPPAQPASPLLLEVGSHLEK</sequence>
<evidence type="ECO:0000313" key="3">
    <source>
        <dbReference type="Proteomes" id="UP001498476"/>
    </source>
</evidence>
<gene>
    <name evidence="2" type="ORF">QQX98_012652</name>
</gene>
<feature type="compositionally biased region" description="Polar residues" evidence="1">
    <location>
        <begin position="1"/>
        <end position="10"/>
    </location>
</feature>
<proteinExistence type="predicted"/>
<evidence type="ECO:0000313" key="2">
    <source>
        <dbReference type="EMBL" id="KAK7397974.1"/>
    </source>
</evidence>
<accession>A0ABR1GIH4</accession>